<organism evidence="2 3">
    <name type="scientific">Entomomonas moraniae</name>
    <dbReference type="NCBI Taxonomy" id="2213226"/>
    <lineage>
        <taxon>Bacteria</taxon>
        <taxon>Pseudomonadati</taxon>
        <taxon>Pseudomonadota</taxon>
        <taxon>Gammaproteobacteria</taxon>
        <taxon>Pseudomonadales</taxon>
        <taxon>Pseudomonadaceae</taxon>
        <taxon>Entomomonas</taxon>
    </lineage>
</organism>
<evidence type="ECO:0000256" key="1">
    <source>
        <dbReference type="SAM" id="Phobius"/>
    </source>
</evidence>
<accession>A0A3Q9JKC0</accession>
<sequence length="215" mass="25049">MFFIWGSGGGRSEEGNLPEVCQCDTCKNITQMKGVIYYRYFHLWYLFSFLTSKKYVYECSHCNNGYQVSKEEFSKYFKKNHIPFIRKLGWLIVVAIIAAFIVFGSYSSSQHQAQIQSYLVTPLENDRYLANLAQIDNSGYDDQKKAYGILKLQKVLDNDKYYFTVSTQASNKKSGLNKMLERNSIKYDENDVITLTKEQITSLKDKNIIYDIIRN</sequence>
<name>A0A3Q9JKC0_9GAMM</name>
<evidence type="ECO:0008006" key="4">
    <source>
        <dbReference type="Google" id="ProtNLM"/>
    </source>
</evidence>
<feature type="transmembrane region" description="Helical" evidence="1">
    <location>
        <begin position="88"/>
        <end position="106"/>
    </location>
</feature>
<keyword evidence="1" id="KW-1133">Transmembrane helix</keyword>
<gene>
    <name evidence="2" type="ORF">DM558_12440</name>
</gene>
<keyword evidence="1" id="KW-0472">Membrane</keyword>
<dbReference type="Proteomes" id="UP000273143">
    <property type="component" value="Chromosome"/>
</dbReference>
<evidence type="ECO:0000313" key="2">
    <source>
        <dbReference type="EMBL" id="AZS51527.1"/>
    </source>
</evidence>
<evidence type="ECO:0000313" key="3">
    <source>
        <dbReference type="Proteomes" id="UP000273143"/>
    </source>
</evidence>
<keyword evidence="1" id="KW-0812">Transmembrane</keyword>
<proteinExistence type="predicted"/>
<dbReference type="RefSeq" id="WP_127164277.1">
    <property type="nucleotide sequence ID" value="NZ_CP029822.1"/>
</dbReference>
<reference evidence="3" key="1">
    <citation type="submission" date="2018-06" db="EMBL/GenBank/DDBJ databases">
        <title>Complete genome of Pseudomonas insecticola strain QZS01.</title>
        <authorList>
            <person name="Wang J."/>
            <person name="Su Q."/>
        </authorList>
    </citation>
    <scope>NUCLEOTIDE SEQUENCE [LARGE SCALE GENOMIC DNA]</scope>
    <source>
        <strain evidence="3">QZS01</strain>
    </source>
</reference>
<protein>
    <recommendedName>
        <fullName evidence="4">Zinc-ribbon domain-containing protein</fullName>
    </recommendedName>
</protein>
<dbReference type="KEGG" id="emo:DM558_12440"/>
<keyword evidence="3" id="KW-1185">Reference proteome</keyword>
<dbReference type="AlphaFoldDB" id="A0A3Q9JKC0"/>
<dbReference type="EMBL" id="CP029822">
    <property type="protein sequence ID" value="AZS51527.1"/>
    <property type="molecule type" value="Genomic_DNA"/>
</dbReference>